<dbReference type="AlphaFoldDB" id="A0A0N1HAB9"/>
<dbReference type="Gene3D" id="3.40.50.1820">
    <property type="entry name" value="alpha/beta hydrolase"/>
    <property type="match status" value="1"/>
</dbReference>
<dbReference type="PANTHER" id="PTHR43798">
    <property type="entry name" value="MONOACYLGLYCEROL LIPASE"/>
    <property type="match status" value="1"/>
</dbReference>
<dbReference type="GeneID" id="28734382"/>
<dbReference type="InterPro" id="IPR029058">
    <property type="entry name" value="AB_hydrolase_fold"/>
</dbReference>
<protein>
    <recommendedName>
        <fullName evidence="1">AB hydrolase-1 domain-containing protein</fullName>
    </recommendedName>
</protein>
<accession>A0A0N1HAB9</accession>
<dbReference type="OrthoDB" id="8119704at2759"/>
<organism evidence="2 3">
    <name type="scientific">Cyphellophora attinorum</name>
    <dbReference type="NCBI Taxonomy" id="1664694"/>
    <lineage>
        <taxon>Eukaryota</taxon>
        <taxon>Fungi</taxon>
        <taxon>Dikarya</taxon>
        <taxon>Ascomycota</taxon>
        <taxon>Pezizomycotina</taxon>
        <taxon>Eurotiomycetes</taxon>
        <taxon>Chaetothyriomycetidae</taxon>
        <taxon>Chaetothyriales</taxon>
        <taxon>Cyphellophoraceae</taxon>
        <taxon>Cyphellophora</taxon>
    </lineage>
</organism>
<dbReference type="STRING" id="1664694.A0A0N1HAB9"/>
<evidence type="ECO:0000259" key="1">
    <source>
        <dbReference type="Pfam" id="PF00561"/>
    </source>
</evidence>
<dbReference type="PANTHER" id="PTHR43798:SF5">
    <property type="entry name" value="MONOACYLGLYCEROL LIPASE ABHD6"/>
    <property type="match status" value="1"/>
</dbReference>
<dbReference type="GO" id="GO:0016020">
    <property type="term" value="C:membrane"/>
    <property type="evidence" value="ECO:0007669"/>
    <property type="project" value="TreeGrafter"/>
</dbReference>
<dbReference type="InterPro" id="IPR050266">
    <property type="entry name" value="AB_hydrolase_sf"/>
</dbReference>
<sequence length="301" mass="33018">MADSTTHQTAKTQYVNGPNDSTKYAYRRFGNANTTAPPVLFLIHFRGTMDFWDPLLINTIAATRPVILLDQSGVGKPAELDVFGFSMGGYVTQMVALDAPAKLGTSGPNIRRLVLAGTGTSAGEGIEPNTQERAGQVTKHATVPEPRYDNCFYWIFFHPNSETSQAAGKAWWKRIHERDESTSGEPRSNAVSWQYADQGAGLKAMAGAQQIWLDPAQVADGAFERFGELKDTPVLIGQGVDDYMIPTSQSVVMQQRLPDARLFLYPDSGHAFLYQFAEEFGKTVVSFLDAGLKASLWSGRI</sequence>
<gene>
    <name evidence="2" type="ORF">AB675_2525</name>
</gene>
<evidence type="ECO:0000313" key="2">
    <source>
        <dbReference type="EMBL" id="KPI44877.1"/>
    </source>
</evidence>
<dbReference type="GO" id="GO:0047372">
    <property type="term" value="F:monoacylglycerol lipase activity"/>
    <property type="evidence" value="ECO:0007669"/>
    <property type="project" value="TreeGrafter"/>
</dbReference>
<dbReference type="VEuPathDB" id="FungiDB:AB675_2525"/>
<reference evidence="2 3" key="1">
    <citation type="submission" date="2015-06" db="EMBL/GenBank/DDBJ databases">
        <title>Draft genome of the ant-associated black yeast Phialophora attae CBS 131958.</title>
        <authorList>
            <person name="Moreno L.F."/>
            <person name="Stielow B.J."/>
            <person name="de Hoog S."/>
            <person name="Vicente V.A."/>
            <person name="Weiss V.A."/>
            <person name="de Vries M."/>
            <person name="Cruz L.M."/>
            <person name="Souza E.M."/>
        </authorList>
    </citation>
    <scope>NUCLEOTIDE SEQUENCE [LARGE SCALE GENOMIC DNA]</scope>
    <source>
        <strain evidence="2 3">CBS 131958</strain>
    </source>
</reference>
<dbReference type="Proteomes" id="UP000038010">
    <property type="component" value="Unassembled WGS sequence"/>
</dbReference>
<dbReference type="SUPFAM" id="SSF53474">
    <property type="entry name" value="alpha/beta-Hydrolases"/>
    <property type="match status" value="1"/>
</dbReference>
<dbReference type="InterPro" id="IPR000073">
    <property type="entry name" value="AB_hydrolase_1"/>
</dbReference>
<proteinExistence type="predicted"/>
<evidence type="ECO:0000313" key="3">
    <source>
        <dbReference type="Proteomes" id="UP000038010"/>
    </source>
</evidence>
<feature type="domain" description="AB hydrolase-1" evidence="1">
    <location>
        <begin position="80"/>
        <end position="274"/>
    </location>
</feature>
<dbReference type="Pfam" id="PF00561">
    <property type="entry name" value="Abhydrolase_1"/>
    <property type="match status" value="1"/>
</dbReference>
<name>A0A0N1HAB9_9EURO</name>
<keyword evidence="3" id="KW-1185">Reference proteome</keyword>
<dbReference type="GO" id="GO:0046464">
    <property type="term" value="P:acylglycerol catabolic process"/>
    <property type="evidence" value="ECO:0007669"/>
    <property type="project" value="TreeGrafter"/>
</dbReference>
<comment type="caution">
    <text evidence="2">The sequence shown here is derived from an EMBL/GenBank/DDBJ whole genome shotgun (WGS) entry which is preliminary data.</text>
</comment>
<dbReference type="RefSeq" id="XP_018004840.1">
    <property type="nucleotide sequence ID" value="XM_018142503.1"/>
</dbReference>
<dbReference type="EMBL" id="LFJN01000002">
    <property type="protein sequence ID" value="KPI44877.1"/>
    <property type="molecule type" value="Genomic_DNA"/>
</dbReference>